<dbReference type="InterPro" id="IPR008969">
    <property type="entry name" value="CarboxyPept-like_regulatory"/>
</dbReference>
<dbReference type="SUPFAM" id="SSF49464">
    <property type="entry name" value="Carboxypeptidase regulatory domain-like"/>
    <property type="match status" value="1"/>
</dbReference>
<evidence type="ECO:0000313" key="3">
    <source>
        <dbReference type="Proteomes" id="UP001597532"/>
    </source>
</evidence>
<feature type="chain" id="PRO_5046126667" evidence="1">
    <location>
        <begin position="18"/>
        <end position="252"/>
    </location>
</feature>
<protein>
    <submittedName>
        <fullName evidence="2">Carboxypeptidase-like regulatory domain-containing protein</fullName>
    </submittedName>
</protein>
<reference evidence="3" key="1">
    <citation type="journal article" date="2019" name="Int. J. Syst. Evol. Microbiol.">
        <title>The Global Catalogue of Microorganisms (GCM) 10K type strain sequencing project: providing services to taxonomists for standard genome sequencing and annotation.</title>
        <authorList>
            <consortium name="The Broad Institute Genomics Platform"/>
            <consortium name="The Broad Institute Genome Sequencing Center for Infectious Disease"/>
            <person name="Wu L."/>
            <person name="Ma J."/>
        </authorList>
    </citation>
    <scope>NUCLEOTIDE SEQUENCE [LARGE SCALE GENOMIC DNA]</scope>
    <source>
        <strain evidence="3">KCTC 52924</strain>
    </source>
</reference>
<comment type="caution">
    <text evidence="2">The sequence shown here is derived from an EMBL/GenBank/DDBJ whole genome shotgun (WGS) entry which is preliminary data.</text>
</comment>
<evidence type="ECO:0000313" key="2">
    <source>
        <dbReference type="EMBL" id="MFD2791657.1"/>
    </source>
</evidence>
<gene>
    <name evidence="2" type="ORF">ACFS1K_17950</name>
</gene>
<dbReference type="RefSeq" id="WP_251809219.1">
    <property type="nucleotide sequence ID" value="NZ_CP166679.1"/>
</dbReference>
<feature type="signal peptide" evidence="1">
    <location>
        <begin position="1"/>
        <end position="17"/>
    </location>
</feature>
<keyword evidence="3" id="KW-1185">Reference proteome</keyword>
<dbReference type="Proteomes" id="UP001597532">
    <property type="component" value="Unassembled WGS sequence"/>
</dbReference>
<dbReference type="Pfam" id="PF13715">
    <property type="entry name" value="CarbopepD_reg_2"/>
    <property type="match status" value="1"/>
</dbReference>
<sequence length="252" mass="29044">MRFIILLLLTVFTVAFGYSQDDDRQYLRGQVLYRNVNVPNQNVINVKTERATITNDKGEFGIQVKAGDQLVFTAVNYQIMVVEITPEILANNRLVVEVNEKVTELDEVVVTPENQEKFLQLKSKELLLEEHEYETDRSTAVENISLSKAERGMVNGLNFVNIFKALLLAAKGDDDTEEREPLKVSDVLRQVYDDRFFVVDLKLPQDKIDDFLLYCDTQLPGRELLQKRNEFQLIDFLVTQSESYLDNLNAKD</sequence>
<accession>A0ABW5VJ50</accession>
<evidence type="ECO:0000256" key="1">
    <source>
        <dbReference type="SAM" id="SignalP"/>
    </source>
</evidence>
<keyword evidence="1" id="KW-0732">Signal</keyword>
<organism evidence="2 3">
    <name type="scientific">Arenibacter antarcticus</name>
    <dbReference type="NCBI Taxonomy" id="2040469"/>
    <lineage>
        <taxon>Bacteria</taxon>
        <taxon>Pseudomonadati</taxon>
        <taxon>Bacteroidota</taxon>
        <taxon>Flavobacteriia</taxon>
        <taxon>Flavobacteriales</taxon>
        <taxon>Flavobacteriaceae</taxon>
        <taxon>Arenibacter</taxon>
    </lineage>
</organism>
<dbReference type="EMBL" id="JBHUOK010000033">
    <property type="protein sequence ID" value="MFD2791657.1"/>
    <property type="molecule type" value="Genomic_DNA"/>
</dbReference>
<proteinExistence type="predicted"/>
<name>A0ABW5VJ50_9FLAO</name>